<dbReference type="STRING" id="156994.SAMN04488028_101160"/>
<name>A0A1M6JEC7_REIAG</name>
<keyword evidence="4 5" id="KW-0472">Membrane</keyword>
<evidence type="ECO:0000259" key="6">
    <source>
        <dbReference type="Pfam" id="PF00916"/>
    </source>
</evidence>
<evidence type="ECO:0000313" key="8">
    <source>
        <dbReference type="Proteomes" id="UP000184474"/>
    </source>
</evidence>
<dbReference type="InterPro" id="IPR001902">
    <property type="entry name" value="SLC26A/SulP_fam"/>
</dbReference>
<feature type="transmembrane region" description="Helical" evidence="5">
    <location>
        <begin position="301"/>
        <end position="324"/>
    </location>
</feature>
<evidence type="ECO:0000256" key="2">
    <source>
        <dbReference type="ARBA" id="ARBA00022692"/>
    </source>
</evidence>
<evidence type="ECO:0000313" key="7">
    <source>
        <dbReference type="EMBL" id="SHJ45051.1"/>
    </source>
</evidence>
<keyword evidence="2 5" id="KW-0812">Transmembrane</keyword>
<dbReference type="GO" id="GO:0055085">
    <property type="term" value="P:transmembrane transport"/>
    <property type="evidence" value="ECO:0007669"/>
    <property type="project" value="InterPro"/>
</dbReference>
<dbReference type="Pfam" id="PF00916">
    <property type="entry name" value="Sulfate_transp"/>
    <property type="match status" value="1"/>
</dbReference>
<dbReference type="PANTHER" id="PTHR11814">
    <property type="entry name" value="SULFATE TRANSPORTER"/>
    <property type="match status" value="1"/>
</dbReference>
<protein>
    <submittedName>
        <fullName evidence="7">Sulfate permease, MFS superfamily</fullName>
    </submittedName>
</protein>
<feature type="transmembrane region" description="Helical" evidence="5">
    <location>
        <begin position="172"/>
        <end position="191"/>
    </location>
</feature>
<dbReference type="RefSeq" id="WP_073118543.1">
    <property type="nucleotide sequence ID" value="NZ_FRAA01000001.1"/>
</dbReference>
<feature type="transmembrane region" description="Helical" evidence="5">
    <location>
        <begin position="21"/>
        <end position="44"/>
    </location>
</feature>
<sequence length="532" mass="56836">MNHSKKSGFLAHIGSDLPASLVVFLVAVPLCLGIALASGAPLFAGVIAGIVGGIVVGTISGSSLGVSGPAAGLAVIVLNAITDLGSFENFLLAVVIAGVMQVLLGIAKAGVIGYYLPSSVIKGMLSGIGVIIILKQIPHLVGYDLDPEGDLDFFQPDGHNTFSEILYALNNLTPGAVVIGFLGLAILILWDRPFMKNLSFTKFVNGPLVVVATGIALNVVFDGIPFFSLHGEHVVNIPESKSFDEFLGLFTTPNWSMIGEKKIYIVALTIAIVASLETLLSVEAADKIDPDRRVTPTNRELIAQGIGNSISGLIGGLPVTQVIVRSSANVQSGGKTKLSAIMHGFFLLICVVGIPHVLNLIPLASLAAVLLIVGYKLVKPAMFKQMYKTGNAQFYSYIVTILGLVFTDLLIGIGLGLAVAIMFILWNNFKTPYHFNPNQVKPGEPIKIVLSDNVTFLNKASFIKTFGMIPNDSELIIDATRTQDIHWDVMEVIDDFKISSKTRGIDLKLVGFETVNLTDVEGELQERLEDEK</sequence>
<accession>A0A1M6JEC7</accession>
<dbReference type="GO" id="GO:0016020">
    <property type="term" value="C:membrane"/>
    <property type="evidence" value="ECO:0007669"/>
    <property type="project" value="UniProtKB-SubCell"/>
</dbReference>
<feature type="transmembrane region" description="Helical" evidence="5">
    <location>
        <begin position="90"/>
        <end position="116"/>
    </location>
</feature>
<feature type="transmembrane region" description="Helical" evidence="5">
    <location>
        <begin position="263"/>
        <end position="280"/>
    </location>
</feature>
<evidence type="ECO:0000256" key="4">
    <source>
        <dbReference type="ARBA" id="ARBA00023136"/>
    </source>
</evidence>
<gene>
    <name evidence="7" type="ORF">SAMN04488028_101160</name>
</gene>
<proteinExistence type="predicted"/>
<evidence type="ECO:0000256" key="1">
    <source>
        <dbReference type="ARBA" id="ARBA00004141"/>
    </source>
</evidence>
<feature type="transmembrane region" description="Helical" evidence="5">
    <location>
        <begin position="203"/>
        <end position="221"/>
    </location>
</feature>
<evidence type="ECO:0000256" key="3">
    <source>
        <dbReference type="ARBA" id="ARBA00022989"/>
    </source>
</evidence>
<keyword evidence="3 5" id="KW-1133">Transmembrane helix</keyword>
<feature type="transmembrane region" description="Helical" evidence="5">
    <location>
        <begin position="394"/>
        <end position="426"/>
    </location>
</feature>
<organism evidence="7 8">
    <name type="scientific">Reichenbachiella agariperforans</name>
    <dbReference type="NCBI Taxonomy" id="156994"/>
    <lineage>
        <taxon>Bacteria</taxon>
        <taxon>Pseudomonadati</taxon>
        <taxon>Bacteroidota</taxon>
        <taxon>Cytophagia</taxon>
        <taxon>Cytophagales</taxon>
        <taxon>Reichenbachiellaceae</taxon>
        <taxon>Reichenbachiella</taxon>
    </lineage>
</organism>
<dbReference type="AlphaFoldDB" id="A0A1M6JEC7"/>
<reference evidence="8" key="1">
    <citation type="submission" date="2016-11" db="EMBL/GenBank/DDBJ databases">
        <authorList>
            <person name="Varghese N."/>
            <person name="Submissions S."/>
        </authorList>
    </citation>
    <scope>NUCLEOTIDE SEQUENCE [LARGE SCALE GENOMIC DNA]</scope>
    <source>
        <strain evidence="8">DSM 26134</strain>
    </source>
</reference>
<feature type="domain" description="SLC26A/SulP transporter" evidence="6">
    <location>
        <begin position="15"/>
        <end position="400"/>
    </location>
</feature>
<dbReference type="EMBL" id="FRAA01000001">
    <property type="protein sequence ID" value="SHJ45051.1"/>
    <property type="molecule type" value="Genomic_DNA"/>
</dbReference>
<feature type="transmembrane region" description="Helical" evidence="5">
    <location>
        <begin position="50"/>
        <end position="78"/>
    </location>
</feature>
<dbReference type="InterPro" id="IPR011547">
    <property type="entry name" value="SLC26A/SulP_dom"/>
</dbReference>
<dbReference type="Proteomes" id="UP000184474">
    <property type="component" value="Unassembled WGS sequence"/>
</dbReference>
<keyword evidence="8" id="KW-1185">Reference proteome</keyword>
<evidence type="ECO:0000256" key="5">
    <source>
        <dbReference type="SAM" id="Phobius"/>
    </source>
</evidence>
<comment type="subcellular location">
    <subcellularLocation>
        <location evidence="1">Membrane</location>
        <topology evidence="1">Multi-pass membrane protein</topology>
    </subcellularLocation>
</comment>
<feature type="transmembrane region" description="Helical" evidence="5">
    <location>
        <begin position="344"/>
        <end position="373"/>
    </location>
</feature>